<dbReference type="PANTHER" id="PTHR37984:SF5">
    <property type="entry name" value="PROTEIN NYNRIN-LIKE"/>
    <property type="match status" value="1"/>
</dbReference>
<dbReference type="Proteomes" id="UP000765509">
    <property type="component" value="Unassembled WGS sequence"/>
</dbReference>
<accession>A0A9Q3E6M0</accession>
<reference evidence="1" key="1">
    <citation type="submission" date="2021-03" db="EMBL/GenBank/DDBJ databases">
        <title>Draft genome sequence of rust myrtle Austropuccinia psidii MF-1, a brazilian biotype.</title>
        <authorList>
            <person name="Quecine M.C."/>
            <person name="Pachon D.M.R."/>
            <person name="Bonatelli M.L."/>
            <person name="Correr F.H."/>
            <person name="Franceschini L.M."/>
            <person name="Leite T.F."/>
            <person name="Margarido G.R.A."/>
            <person name="Almeida C.A."/>
            <person name="Ferrarezi J.A."/>
            <person name="Labate C.A."/>
        </authorList>
    </citation>
    <scope>NUCLEOTIDE SEQUENCE</scope>
    <source>
        <strain evidence="1">MF-1</strain>
    </source>
</reference>
<protein>
    <recommendedName>
        <fullName evidence="3">Integrase catalytic domain-containing protein</fullName>
    </recommendedName>
</protein>
<evidence type="ECO:0000313" key="1">
    <source>
        <dbReference type="EMBL" id="MBW0516871.1"/>
    </source>
</evidence>
<organism evidence="1 2">
    <name type="scientific">Austropuccinia psidii MF-1</name>
    <dbReference type="NCBI Taxonomy" id="1389203"/>
    <lineage>
        <taxon>Eukaryota</taxon>
        <taxon>Fungi</taxon>
        <taxon>Dikarya</taxon>
        <taxon>Basidiomycota</taxon>
        <taxon>Pucciniomycotina</taxon>
        <taxon>Pucciniomycetes</taxon>
        <taxon>Pucciniales</taxon>
        <taxon>Sphaerophragmiaceae</taxon>
        <taxon>Austropuccinia</taxon>
    </lineage>
</organism>
<evidence type="ECO:0008006" key="3">
    <source>
        <dbReference type="Google" id="ProtNLM"/>
    </source>
</evidence>
<dbReference type="OrthoDB" id="2630497at2759"/>
<dbReference type="PANTHER" id="PTHR37984">
    <property type="entry name" value="PROTEIN CBG26694"/>
    <property type="match status" value="1"/>
</dbReference>
<dbReference type="EMBL" id="AVOT02025528">
    <property type="protein sequence ID" value="MBW0516871.1"/>
    <property type="molecule type" value="Genomic_DNA"/>
</dbReference>
<dbReference type="InterPro" id="IPR036397">
    <property type="entry name" value="RNaseH_sf"/>
</dbReference>
<proteinExistence type="predicted"/>
<dbReference type="Gene3D" id="3.30.420.10">
    <property type="entry name" value="Ribonuclease H-like superfamily/Ribonuclease H"/>
    <property type="match status" value="1"/>
</dbReference>
<evidence type="ECO:0000313" key="2">
    <source>
        <dbReference type="Proteomes" id="UP000765509"/>
    </source>
</evidence>
<dbReference type="GO" id="GO:0003676">
    <property type="term" value="F:nucleic acid binding"/>
    <property type="evidence" value="ECO:0007669"/>
    <property type="project" value="InterPro"/>
</dbReference>
<dbReference type="InterPro" id="IPR050951">
    <property type="entry name" value="Retrovirus_Pol_polyprotein"/>
</dbReference>
<dbReference type="AlphaFoldDB" id="A0A9Q3E6M0"/>
<sequence>MYFSYHHDDWHTWLPLAKFAYNNAKHSSTKQSPFFTIYGRNPRFDSIHISQDTPAGKLSTKLQSVQKVVKEEVESAMKCFKNYSDRNREIPPDFQPGDKVWLSSKNIKTTRPTKRL</sequence>
<name>A0A9Q3E6M0_9BASI</name>
<keyword evidence="2" id="KW-1185">Reference proteome</keyword>
<gene>
    <name evidence="1" type="ORF">O181_056586</name>
</gene>
<comment type="caution">
    <text evidence="1">The sequence shown here is derived from an EMBL/GenBank/DDBJ whole genome shotgun (WGS) entry which is preliminary data.</text>
</comment>